<dbReference type="SUPFAM" id="SSF56281">
    <property type="entry name" value="Metallo-hydrolase/oxidoreductase"/>
    <property type="match status" value="1"/>
</dbReference>
<protein>
    <recommendedName>
        <fullName evidence="1">Metallo-beta-lactamase domain-containing protein</fullName>
    </recommendedName>
</protein>
<accession>A0A0F9VX88</accession>
<dbReference type="Gene3D" id="3.60.15.10">
    <property type="entry name" value="Ribonuclease Z/Hydroxyacylglutathione hydrolase-like"/>
    <property type="match status" value="1"/>
</dbReference>
<dbReference type="AlphaFoldDB" id="A0A0F9VX88"/>
<dbReference type="InterPro" id="IPR036866">
    <property type="entry name" value="RibonucZ/Hydroxyglut_hydro"/>
</dbReference>
<name>A0A0F9VX88_9ZZZZ</name>
<proteinExistence type="predicted"/>
<evidence type="ECO:0000259" key="1">
    <source>
        <dbReference type="SMART" id="SM00849"/>
    </source>
</evidence>
<evidence type="ECO:0000313" key="2">
    <source>
        <dbReference type="EMBL" id="KKO04618.1"/>
    </source>
</evidence>
<sequence>MSYTLRLTVLGCASSPGVPRINGDWGACDPANPRNRRTRSAALIERIGAAGRTVVAIDCGPDFHQQMLSASVTRLDAVALTHSHADHIHGIDDLRGYMLAQQTRIPVHADAATHDRVLEAFRYCFETPPGSNYPPVARHVAIIAGQSFEIAGPGGLLSVTPFRQEHGAIHSLGFRVGPIAYCSDVSDFPNEAIAAIDGARHVVIDALQYKPHPSHLTVAQALAWIDRFHVDGATLTHMNTPLDYDTLCAELPAHVRPGYDGLTIEFPLD</sequence>
<dbReference type="EMBL" id="LAZR01000022">
    <property type="protein sequence ID" value="KKO04618.1"/>
    <property type="molecule type" value="Genomic_DNA"/>
</dbReference>
<dbReference type="SMART" id="SM00849">
    <property type="entry name" value="Lactamase_B"/>
    <property type="match status" value="1"/>
</dbReference>
<dbReference type="PANTHER" id="PTHR42663">
    <property type="entry name" value="HYDROLASE C777.06C-RELATED-RELATED"/>
    <property type="match status" value="1"/>
</dbReference>
<dbReference type="PANTHER" id="PTHR42663:SF6">
    <property type="entry name" value="HYDROLASE C777.06C-RELATED"/>
    <property type="match status" value="1"/>
</dbReference>
<dbReference type="Pfam" id="PF12706">
    <property type="entry name" value="Lactamase_B_2"/>
    <property type="match status" value="1"/>
</dbReference>
<reference evidence="2" key="1">
    <citation type="journal article" date="2015" name="Nature">
        <title>Complex archaea that bridge the gap between prokaryotes and eukaryotes.</title>
        <authorList>
            <person name="Spang A."/>
            <person name="Saw J.H."/>
            <person name="Jorgensen S.L."/>
            <person name="Zaremba-Niedzwiedzka K."/>
            <person name="Martijn J."/>
            <person name="Lind A.E."/>
            <person name="van Eijk R."/>
            <person name="Schleper C."/>
            <person name="Guy L."/>
            <person name="Ettema T.J."/>
        </authorList>
    </citation>
    <scope>NUCLEOTIDE SEQUENCE</scope>
</reference>
<feature type="domain" description="Metallo-beta-lactamase" evidence="1">
    <location>
        <begin position="38"/>
        <end position="215"/>
    </location>
</feature>
<dbReference type="CDD" id="cd16279">
    <property type="entry name" value="metallo-hydrolase-like_MBL-fold"/>
    <property type="match status" value="1"/>
</dbReference>
<gene>
    <name evidence="2" type="ORF">LCGC14_0084450</name>
</gene>
<organism evidence="2">
    <name type="scientific">marine sediment metagenome</name>
    <dbReference type="NCBI Taxonomy" id="412755"/>
    <lineage>
        <taxon>unclassified sequences</taxon>
        <taxon>metagenomes</taxon>
        <taxon>ecological metagenomes</taxon>
    </lineage>
</organism>
<dbReference type="InterPro" id="IPR001279">
    <property type="entry name" value="Metallo-B-lactamas"/>
</dbReference>
<comment type="caution">
    <text evidence="2">The sequence shown here is derived from an EMBL/GenBank/DDBJ whole genome shotgun (WGS) entry which is preliminary data.</text>
</comment>